<dbReference type="InterPro" id="IPR013809">
    <property type="entry name" value="ENTH"/>
</dbReference>
<evidence type="ECO:0000256" key="5">
    <source>
        <dbReference type="SAM" id="MobiDB-lite"/>
    </source>
</evidence>
<dbReference type="GO" id="GO:0035091">
    <property type="term" value="F:phosphatidylinositol binding"/>
    <property type="evidence" value="ECO:0007669"/>
    <property type="project" value="InterPro"/>
</dbReference>
<evidence type="ECO:0000256" key="2">
    <source>
        <dbReference type="ARBA" id="ARBA00004601"/>
    </source>
</evidence>
<dbReference type="InterPro" id="IPR008942">
    <property type="entry name" value="ENTH_VHS"/>
</dbReference>
<dbReference type="STRING" id="35608.A0A2U1L013"/>
<feature type="compositionally biased region" description="Polar residues" evidence="5">
    <location>
        <begin position="402"/>
        <end position="418"/>
    </location>
</feature>
<dbReference type="GO" id="GO:0043130">
    <property type="term" value="F:ubiquitin binding"/>
    <property type="evidence" value="ECO:0007669"/>
    <property type="project" value="InterPro"/>
</dbReference>
<feature type="domain" description="VHS" evidence="6">
    <location>
        <begin position="20"/>
        <end position="94"/>
    </location>
</feature>
<dbReference type="PROSITE" id="PS50179">
    <property type="entry name" value="VHS"/>
    <property type="match status" value="1"/>
</dbReference>
<evidence type="ECO:0000313" key="8">
    <source>
        <dbReference type="Proteomes" id="UP000245207"/>
    </source>
</evidence>
<feature type="region of interest" description="Disordered" evidence="5">
    <location>
        <begin position="441"/>
        <end position="489"/>
    </location>
</feature>
<feature type="region of interest" description="Disordered" evidence="5">
    <location>
        <begin position="371"/>
        <end position="418"/>
    </location>
</feature>
<dbReference type="InterPro" id="IPR016024">
    <property type="entry name" value="ARM-type_fold"/>
</dbReference>
<dbReference type="Pfam" id="PF01417">
    <property type="entry name" value="ENTH"/>
    <property type="match status" value="1"/>
</dbReference>
<dbReference type="AlphaFoldDB" id="A0A2U1L013"/>
<feature type="compositionally biased region" description="Polar residues" evidence="5">
    <location>
        <begin position="374"/>
        <end position="385"/>
    </location>
</feature>
<feature type="region of interest" description="Disordered" evidence="5">
    <location>
        <begin position="186"/>
        <end position="261"/>
    </location>
</feature>
<dbReference type="InterPro" id="IPR002014">
    <property type="entry name" value="VHS_dom"/>
</dbReference>
<sequence>MDQSRRAVESYWRSKMIDVATSDEDKVTPVYKLEEICDLLRSSHVSIVKEIVEFILKRLQHKSPIVKQKALRVIKYAVGKSGADFKREMSRNSVAVRQLIHHKGQPDPLKGDALNKAVRETAQEALSAIFSGEDTSKPPPKEGLAQRIQGFGNTNFDSPSDDNKSFLSEVVGIGSATIKQGFNNLTQAQTTSKNNTGTYRSPNLRRSLTNETNYSETTPTSRLSTDVSGPWGQEVKTTQNDYTSGGSASGSSSSYSREKSREERLLETIVTSGGVRLQPTRDALNVFLTEASKSDALALSHALETKLQSHMWQVCVRGLCVLEAILRKTDDEHLLVVASYFTENTDVIFKCSDSPQASVREKANKVLSLLHGEQSGSRISQPDTSLKTEKPVVQMPDLIDTNDANENDSSTRTSDENTASLMDGFFGDADVHVNQPANNDDLFADVQTNQPANNDDLFADVQTNQPGNNDDPFADVSFHGQSNKEQDESGDIFSGMATVEKTAAVLTQTMPSGRPELFDIFGSESIIPQGQGNSKTNVNDLMAGLSINGNESSPLKNGTPETLFSNPTTNPNPNPNQQVNDVLSNMLQFQAQGTTPNPMFPMDPNTYNALSSGLMFNPMAYASQPINYAAMSNLLAQQQYLSNLQSQNIGSVSSSSAFPDIFNPVIASQAPTSTMNNSKKEDTKAFDFISDHLAAARDPRRVN</sequence>
<dbReference type="PANTHER" id="PTHR21514">
    <property type="entry name" value="AP-4 COMPLEX ACCESSORY SUBUNIT TEPSIN"/>
    <property type="match status" value="1"/>
</dbReference>
<keyword evidence="8" id="KW-1185">Reference proteome</keyword>
<organism evidence="7 8">
    <name type="scientific">Artemisia annua</name>
    <name type="common">Sweet wormwood</name>
    <dbReference type="NCBI Taxonomy" id="35608"/>
    <lineage>
        <taxon>Eukaryota</taxon>
        <taxon>Viridiplantae</taxon>
        <taxon>Streptophyta</taxon>
        <taxon>Embryophyta</taxon>
        <taxon>Tracheophyta</taxon>
        <taxon>Spermatophyta</taxon>
        <taxon>Magnoliopsida</taxon>
        <taxon>eudicotyledons</taxon>
        <taxon>Gunneridae</taxon>
        <taxon>Pentapetalae</taxon>
        <taxon>asterids</taxon>
        <taxon>campanulids</taxon>
        <taxon>Asterales</taxon>
        <taxon>Asteraceae</taxon>
        <taxon>Asteroideae</taxon>
        <taxon>Anthemideae</taxon>
        <taxon>Artemisiinae</taxon>
        <taxon>Artemisia</taxon>
    </lineage>
</organism>
<name>A0A2U1L013_ARTAN</name>
<protein>
    <submittedName>
        <fullName evidence="7">ENTH/VHS-like protein</fullName>
    </submittedName>
</protein>
<keyword evidence="4" id="KW-0968">Cytoplasmic vesicle</keyword>
<dbReference type="OrthoDB" id="118154at2759"/>
<evidence type="ECO:0000256" key="3">
    <source>
        <dbReference type="ARBA" id="ARBA00023034"/>
    </source>
</evidence>
<feature type="compositionally biased region" description="Polar residues" evidence="5">
    <location>
        <begin position="186"/>
        <end position="227"/>
    </location>
</feature>
<evidence type="ECO:0000259" key="6">
    <source>
        <dbReference type="PROSITE" id="PS50179"/>
    </source>
</evidence>
<dbReference type="Proteomes" id="UP000245207">
    <property type="component" value="Unassembled WGS sequence"/>
</dbReference>
<dbReference type="SMART" id="SM00288">
    <property type="entry name" value="VHS"/>
    <property type="match status" value="1"/>
</dbReference>
<dbReference type="InterPro" id="IPR035802">
    <property type="entry name" value="ENTH/VHS_tepsin"/>
</dbReference>
<dbReference type="SUPFAM" id="SSF48464">
    <property type="entry name" value="ENTH/VHS domain"/>
    <property type="match status" value="1"/>
</dbReference>
<dbReference type="Gene3D" id="1.25.40.90">
    <property type="match status" value="1"/>
</dbReference>
<dbReference type="CDD" id="cd03572">
    <property type="entry name" value="ENTH_like_Tepsin"/>
    <property type="match status" value="1"/>
</dbReference>
<accession>A0A2U1L013</accession>
<dbReference type="GO" id="GO:0032588">
    <property type="term" value="C:trans-Golgi network membrane"/>
    <property type="evidence" value="ECO:0007669"/>
    <property type="project" value="TreeGrafter"/>
</dbReference>
<proteinExistence type="predicted"/>
<dbReference type="SUPFAM" id="SSF48371">
    <property type="entry name" value="ARM repeat"/>
    <property type="match status" value="1"/>
</dbReference>
<gene>
    <name evidence="7" type="ORF">CTI12_AA545710</name>
</gene>
<comment type="caution">
    <text evidence="7">The sequence shown here is derived from an EMBL/GenBank/DDBJ whole genome shotgun (WGS) entry which is preliminary data.</text>
</comment>
<dbReference type="EMBL" id="PKPP01012469">
    <property type="protein sequence ID" value="PWA42341.1"/>
    <property type="molecule type" value="Genomic_DNA"/>
</dbReference>
<evidence type="ECO:0000256" key="4">
    <source>
        <dbReference type="ARBA" id="ARBA00023329"/>
    </source>
</evidence>
<feature type="compositionally biased region" description="Low complexity" evidence="5">
    <location>
        <begin position="244"/>
        <end position="255"/>
    </location>
</feature>
<dbReference type="PANTHER" id="PTHR21514:SF0">
    <property type="entry name" value="AP-4 COMPLEX ACCESSORY SUBUNIT TEPSIN"/>
    <property type="match status" value="1"/>
</dbReference>
<keyword evidence="3" id="KW-0333">Golgi apparatus</keyword>
<reference evidence="7 8" key="1">
    <citation type="journal article" date="2018" name="Mol. Plant">
        <title>The genome of Artemisia annua provides insight into the evolution of Asteraceae family and artemisinin biosynthesis.</title>
        <authorList>
            <person name="Shen Q."/>
            <person name="Zhang L."/>
            <person name="Liao Z."/>
            <person name="Wang S."/>
            <person name="Yan T."/>
            <person name="Shi P."/>
            <person name="Liu M."/>
            <person name="Fu X."/>
            <person name="Pan Q."/>
            <person name="Wang Y."/>
            <person name="Lv Z."/>
            <person name="Lu X."/>
            <person name="Zhang F."/>
            <person name="Jiang W."/>
            <person name="Ma Y."/>
            <person name="Chen M."/>
            <person name="Hao X."/>
            <person name="Li L."/>
            <person name="Tang Y."/>
            <person name="Lv G."/>
            <person name="Zhou Y."/>
            <person name="Sun X."/>
            <person name="Brodelius P.E."/>
            <person name="Rose J.K.C."/>
            <person name="Tang K."/>
        </authorList>
    </citation>
    <scope>NUCLEOTIDE SEQUENCE [LARGE SCALE GENOMIC DNA]</scope>
    <source>
        <strain evidence="8">cv. Huhao1</strain>
        <tissue evidence="7">Leaf</tissue>
    </source>
</reference>
<dbReference type="InterPro" id="IPR039273">
    <property type="entry name" value="TEPSIN"/>
</dbReference>
<dbReference type="GO" id="GO:0030136">
    <property type="term" value="C:clathrin-coated vesicle"/>
    <property type="evidence" value="ECO:0007669"/>
    <property type="project" value="UniProtKB-SubCell"/>
</dbReference>
<comment type="subcellular location">
    <subcellularLocation>
        <location evidence="1">Cytoplasmic vesicle</location>
        <location evidence="1">Clathrin-coated vesicle</location>
    </subcellularLocation>
    <subcellularLocation>
        <location evidence="2">Golgi apparatus</location>
        <location evidence="2">trans-Golgi network</location>
    </subcellularLocation>
</comment>
<evidence type="ECO:0000313" key="7">
    <source>
        <dbReference type="EMBL" id="PWA42341.1"/>
    </source>
</evidence>
<evidence type="ECO:0000256" key="1">
    <source>
        <dbReference type="ARBA" id="ARBA00004132"/>
    </source>
</evidence>